<protein>
    <recommendedName>
        <fullName evidence="4">DUF155 domain-containing protein</fullName>
    </recommendedName>
</protein>
<comment type="caution">
    <text evidence="2">The sequence shown here is derived from an EMBL/GenBank/DDBJ whole genome shotgun (WGS) entry which is preliminary data.</text>
</comment>
<proteinExistence type="predicted"/>
<feature type="transmembrane region" description="Helical" evidence="1">
    <location>
        <begin position="248"/>
        <end position="271"/>
    </location>
</feature>
<dbReference type="EMBL" id="JABBKX010000001">
    <property type="protein sequence ID" value="NMJ40239.1"/>
    <property type="molecule type" value="Genomic_DNA"/>
</dbReference>
<organism evidence="2 3">
    <name type="scientific">Neoroseomonas marina</name>
    <dbReference type="NCBI Taxonomy" id="1232220"/>
    <lineage>
        <taxon>Bacteria</taxon>
        <taxon>Pseudomonadati</taxon>
        <taxon>Pseudomonadota</taxon>
        <taxon>Alphaproteobacteria</taxon>
        <taxon>Acetobacterales</taxon>
        <taxon>Acetobacteraceae</taxon>
        <taxon>Neoroseomonas</taxon>
    </lineage>
</organism>
<keyword evidence="1" id="KW-0472">Membrane</keyword>
<evidence type="ECO:0000313" key="3">
    <source>
        <dbReference type="Proteomes" id="UP000548582"/>
    </source>
</evidence>
<keyword evidence="1" id="KW-0812">Transmembrane</keyword>
<dbReference type="AlphaFoldDB" id="A0A848E9L7"/>
<keyword evidence="1" id="KW-1133">Transmembrane helix</keyword>
<dbReference type="RefSeq" id="WP_170052506.1">
    <property type="nucleotide sequence ID" value="NZ_JABBKX010000001.1"/>
</dbReference>
<sequence>MDTVNDRLAPPGPIAWRVDLRDDAAPAAGTTLRRPFTAQALRLPAHVAEVLRETPDGGGFVVLQLPSGQATPYELQAEAEAWASADGIAAAEVLVRSVRVLWRPGRAVCTGPAADSEEVIAGLVHFTRVERALAALEAEIDGQWAAWQDDLPLTHGVGRRDLSRQRHVNAMTAAAHGYRMRFVRLEAALESPSADLPPLGRRVFSELVLLADALSRLRALDDAIEIGQDLYDTANDRLLEYSYFRREYVIEIFILAVLMVELAATAVQIGLGLP</sequence>
<dbReference type="Proteomes" id="UP000548582">
    <property type="component" value="Unassembled WGS sequence"/>
</dbReference>
<keyword evidence="3" id="KW-1185">Reference proteome</keyword>
<evidence type="ECO:0008006" key="4">
    <source>
        <dbReference type="Google" id="ProtNLM"/>
    </source>
</evidence>
<reference evidence="2 3" key="1">
    <citation type="submission" date="2020-03" db="EMBL/GenBank/DDBJ databases">
        <authorList>
            <person name="Sun Q."/>
        </authorList>
    </citation>
    <scope>NUCLEOTIDE SEQUENCE [LARGE SCALE GENOMIC DNA]</scope>
    <source>
        <strain evidence="2 3">JC162</strain>
    </source>
</reference>
<name>A0A848E9L7_9PROT</name>
<evidence type="ECO:0000313" key="2">
    <source>
        <dbReference type="EMBL" id="NMJ40239.1"/>
    </source>
</evidence>
<evidence type="ECO:0000256" key="1">
    <source>
        <dbReference type="SAM" id="Phobius"/>
    </source>
</evidence>
<gene>
    <name evidence="2" type="ORF">GWK16_03245</name>
</gene>
<accession>A0A848E9L7</accession>